<proteinExistence type="predicted"/>
<evidence type="ECO:0000313" key="3">
    <source>
        <dbReference type="Proteomes" id="UP001267426"/>
    </source>
</evidence>
<dbReference type="EMBL" id="JAVRHT010000003">
    <property type="protein sequence ID" value="MDT0630653.1"/>
    <property type="molecule type" value="Genomic_DNA"/>
</dbReference>
<dbReference type="RefSeq" id="WP_311661907.1">
    <property type="nucleotide sequence ID" value="NZ_JAVRHT010000003.1"/>
</dbReference>
<sequence>MRLLLLLLAAAVAAAGCDAVPSPGDLAPGTFELSVGGRTSQGEARFYPSLEFQFNQAAVYLRPCAENRFVIESDEFLAAEPGDRFEPRVDYRPPGRSYQRVGGTVEVTEQTAEGVRGRFSVRLRDFSTGPGTGGDVTARGAFYAVTSEVGEGC</sequence>
<gene>
    <name evidence="2" type="ORF">RM540_02740</name>
</gene>
<organism evidence="2 3">
    <name type="scientific">Rubrivirga litoralis</name>
    <dbReference type="NCBI Taxonomy" id="3075598"/>
    <lineage>
        <taxon>Bacteria</taxon>
        <taxon>Pseudomonadati</taxon>
        <taxon>Rhodothermota</taxon>
        <taxon>Rhodothermia</taxon>
        <taxon>Rhodothermales</taxon>
        <taxon>Rubricoccaceae</taxon>
        <taxon>Rubrivirga</taxon>
    </lineage>
</organism>
<protein>
    <recommendedName>
        <fullName evidence="4">Lipoprotein</fullName>
    </recommendedName>
</protein>
<dbReference type="Proteomes" id="UP001267426">
    <property type="component" value="Unassembled WGS sequence"/>
</dbReference>
<comment type="caution">
    <text evidence="2">The sequence shown here is derived from an EMBL/GenBank/DDBJ whole genome shotgun (WGS) entry which is preliminary data.</text>
</comment>
<dbReference type="PROSITE" id="PS51257">
    <property type="entry name" value="PROKAR_LIPOPROTEIN"/>
    <property type="match status" value="1"/>
</dbReference>
<accession>A0ABU3BMZ8</accession>
<name>A0ABU3BMZ8_9BACT</name>
<keyword evidence="1" id="KW-0732">Signal</keyword>
<feature type="signal peptide" evidence="1">
    <location>
        <begin position="1"/>
        <end position="19"/>
    </location>
</feature>
<evidence type="ECO:0000313" key="2">
    <source>
        <dbReference type="EMBL" id="MDT0630653.1"/>
    </source>
</evidence>
<evidence type="ECO:0000256" key="1">
    <source>
        <dbReference type="SAM" id="SignalP"/>
    </source>
</evidence>
<keyword evidence="3" id="KW-1185">Reference proteome</keyword>
<reference evidence="2 3" key="1">
    <citation type="submission" date="2023-09" db="EMBL/GenBank/DDBJ databases">
        <authorList>
            <person name="Rey-Velasco X."/>
        </authorList>
    </citation>
    <scope>NUCLEOTIDE SEQUENCE [LARGE SCALE GENOMIC DNA]</scope>
    <source>
        <strain evidence="2 3">F394</strain>
    </source>
</reference>
<feature type="chain" id="PRO_5045882507" description="Lipoprotein" evidence="1">
    <location>
        <begin position="20"/>
        <end position="153"/>
    </location>
</feature>
<evidence type="ECO:0008006" key="4">
    <source>
        <dbReference type="Google" id="ProtNLM"/>
    </source>
</evidence>